<accession>A0A133KEU4</accession>
<comment type="similarity">
    <text evidence="1">Belongs to the 'phage' integrase family.</text>
</comment>
<dbReference type="Gene3D" id="1.10.443.10">
    <property type="entry name" value="Intergrase catalytic core"/>
    <property type="match status" value="1"/>
</dbReference>
<proteinExistence type="inferred from homology"/>
<dbReference type="InterPro" id="IPR011010">
    <property type="entry name" value="DNA_brk_join_enz"/>
</dbReference>
<evidence type="ECO:0000256" key="1">
    <source>
        <dbReference type="ARBA" id="ARBA00008857"/>
    </source>
</evidence>
<comment type="caution">
    <text evidence="6">The sequence shown here is derived from an EMBL/GenBank/DDBJ whole genome shotgun (WGS) entry which is preliminary data.</text>
</comment>
<keyword evidence="3" id="KW-0238">DNA-binding</keyword>
<organism evidence="6 7">
    <name type="scientific">Anaerococcus tetradius</name>
    <dbReference type="NCBI Taxonomy" id="33036"/>
    <lineage>
        <taxon>Bacteria</taxon>
        <taxon>Bacillati</taxon>
        <taxon>Bacillota</taxon>
        <taxon>Tissierellia</taxon>
        <taxon>Tissierellales</taxon>
        <taxon>Peptoniphilaceae</taxon>
        <taxon>Anaerococcus</taxon>
    </lineage>
</organism>
<dbReference type="GO" id="GO:0006310">
    <property type="term" value="P:DNA recombination"/>
    <property type="evidence" value="ECO:0007669"/>
    <property type="project" value="UniProtKB-KW"/>
</dbReference>
<dbReference type="Gene3D" id="1.10.150.130">
    <property type="match status" value="1"/>
</dbReference>
<dbReference type="GO" id="GO:0003677">
    <property type="term" value="F:DNA binding"/>
    <property type="evidence" value="ECO:0007669"/>
    <property type="project" value="UniProtKB-KW"/>
</dbReference>
<evidence type="ECO:0000256" key="3">
    <source>
        <dbReference type="ARBA" id="ARBA00023125"/>
    </source>
</evidence>
<sequence length="359" mass="42289">MPAYKDDKTGKWYCKFNYKDYKDNIKQKKKSGFERKKDAETWERDFLKASQGQPTMLFSDFLEIYKKDNYPQLRLRTQQTKNERYKRVLPTFGNMPLDSISPLDVRKWQNSMISEGLSSKYIGSIQNEFSTVLNHAVKFYGLKENPIHKVGKVKVPNEMPIPMRFWTLEEFKEVYQYIDDIKAKTAINLLYWTGIRKGELLALRWSCIDFDNKTLRIESSLQRIKGKDIITPTKTYETRVLTLADTTINILRDYKNMVYKPKDTDLVFNWEKRFIENGIKLGVDKANDENKTKKIARIHVHGLRHSHASYLINHGVNIVLISKRLGHKNTSITLDTYSHFYPLADDRMVEMMNKDSLEN</sequence>
<gene>
    <name evidence="6" type="ORF">HMPREF3200_01014</name>
</gene>
<dbReference type="OrthoDB" id="9803188at2"/>
<dbReference type="Proteomes" id="UP000070383">
    <property type="component" value="Unassembled WGS sequence"/>
</dbReference>
<name>A0A133KEU4_9FIRM</name>
<feature type="domain" description="Tyr recombinase" evidence="5">
    <location>
        <begin position="161"/>
        <end position="353"/>
    </location>
</feature>
<dbReference type="Pfam" id="PF14659">
    <property type="entry name" value="Phage_int_SAM_3"/>
    <property type="match status" value="1"/>
</dbReference>
<dbReference type="AlphaFoldDB" id="A0A133KEU4"/>
<dbReference type="PATRIC" id="fig|33036.3.peg.1005"/>
<dbReference type="InterPro" id="IPR004107">
    <property type="entry name" value="Integrase_SAM-like_N"/>
</dbReference>
<dbReference type="Pfam" id="PF14657">
    <property type="entry name" value="Arm-DNA-bind_4"/>
    <property type="match status" value="1"/>
</dbReference>
<evidence type="ECO:0000313" key="7">
    <source>
        <dbReference type="Proteomes" id="UP000070383"/>
    </source>
</evidence>
<evidence type="ECO:0000256" key="2">
    <source>
        <dbReference type="ARBA" id="ARBA00022908"/>
    </source>
</evidence>
<dbReference type="PANTHER" id="PTHR30349:SF64">
    <property type="entry name" value="PROPHAGE INTEGRASE INTD-RELATED"/>
    <property type="match status" value="1"/>
</dbReference>
<dbReference type="InterPro" id="IPR050090">
    <property type="entry name" value="Tyrosine_recombinase_XerCD"/>
</dbReference>
<dbReference type="PROSITE" id="PS51898">
    <property type="entry name" value="TYR_RECOMBINASE"/>
    <property type="match status" value="1"/>
</dbReference>
<keyword evidence="7" id="KW-1185">Reference proteome</keyword>
<evidence type="ECO:0000259" key="5">
    <source>
        <dbReference type="PROSITE" id="PS51898"/>
    </source>
</evidence>
<protein>
    <submittedName>
        <fullName evidence="6">Site-specific recombinase, phage integrase family</fullName>
    </submittedName>
</protein>
<dbReference type="InterPro" id="IPR013762">
    <property type="entry name" value="Integrase-like_cat_sf"/>
</dbReference>
<reference evidence="7" key="1">
    <citation type="submission" date="2016-01" db="EMBL/GenBank/DDBJ databases">
        <authorList>
            <person name="Mitreva M."/>
            <person name="Pepin K.H."/>
            <person name="Mihindukulasuriya K.A."/>
            <person name="Fulton R."/>
            <person name="Fronick C."/>
            <person name="O'Laughlin M."/>
            <person name="Miner T."/>
            <person name="Herter B."/>
            <person name="Rosa B.A."/>
            <person name="Cordes M."/>
            <person name="Tomlinson C."/>
            <person name="Wollam A."/>
            <person name="Palsikar V.B."/>
            <person name="Mardis E.R."/>
            <person name="Wilson R.K."/>
        </authorList>
    </citation>
    <scope>NUCLEOTIDE SEQUENCE [LARGE SCALE GENOMIC DNA]</scope>
    <source>
        <strain evidence="7">MJR8151</strain>
    </source>
</reference>
<dbReference type="GO" id="GO:0015074">
    <property type="term" value="P:DNA integration"/>
    <property type="evidence" value="ECO:0007669"/>
    <property type="project" value="UniProtKB-KW"/>
</dbReference>
<evidence type="ECO:0000256" key="4">
    <source>
        <dbReference type="ARBA" id="ARBA00023172"/>
    </source>
</evidence>
<dbReference type="InterPro" id="IPR002104">
    <property type="entry name" value="Integrase_catalytic"/>
</dbReference>
<evidence type="ECO:0000313" key="6">
    <source>
        <dbReference type="EMBL" id="KWZ77965.1"/>
    </source>
</evidence>
<dbReference type="InterPro" id="IPR028259">
    <property type="entry name" value="AP2-like_int_N"/>
</dbReference>
<dbReference type="EMBL" id="LRPM01000039">
    <property type="protein sequence ID" value="KWZ77965.1"/>
    <property type="molecule type" value="Genomic_DNA"/>
</dbReference>
<dbReference type="STRING" id="33036.HMPREF3200_01014"/>
<dbReference type="PANTHER" id="PTHR30349">
    <property type="entry name" value="PHAGE INTEGRASE-RELATED"/>
    <property type="match status" value="1"/>
</dbReference>
<dbReference type="CDD" id="cd01189">
    <property type="entry name" value="INT_ICEBs1_C_like"/>
    <property type="match status" value="1"/>
</dbReference>
<keyword evidence="2" id="KW-0229">DNA integration</keyword>
<dbReference type="Pfam" id="PF00589">
    <property type="entry name" value="Phage_integrase"/>
    <property type="match status" value="1"/>
</dbReference>
<dbReference type="SUPFAM" id="SSF56349">
    <property type="entry name" value="DNA breaking-rejoining enzymes"/>
    <property type="match status" value="1"/>
</dbReference>
<keyword evidence="4" id="KW-0233">DNA recombination</keyword>
<dbReference type="InterPro" id="IPR010998">
    <property type="entry name" value="Integrase_recombinase_N"/>
</dbReference>
<dbReference type="RefSeq" id="WP_060929403.1">
    <property type="nucleotide sequence ID" value="NZ_KQ955279.1"/>
</dbReference>